<proteinExistence type="predicted"/>
<evidence type="ECO:0008006" key="3">
    <source>
        <dbReference type="Google" id="ProtNLM"/>
    </source>
</evidence>
<name>A0ABQ0IWB8_GLUTH</name>
<dbReference type="EMBL" id="BASM01000018">
    <property type="protein sequence ID" value="GAD26501.1"/>
    <property type="molecule type" value="Genomic_DNA"/>
</dbReference>
<keyword evidence="2" id="KW-1185">Reference proteome</keyword>
<organism evidence="1 2">
    <name type="scientific">Gluconobacter thailandicus NBRC 3257</name>
    <dbReference type="NCBI Taxonomy" id="1381097"/>
    <lineage>
        <taxon>Bacteria</taxon>
        <taxon>Pseudomonadati</taxon>
        <taxon>Pseudomonadota</taxon>
        <taxon>Alphaproteobacteria</taxon>
        <taxon>Acetobacterales</taxon>
        <taxon>Acetobacteraceae</taxon>
        <taxon>Gluconobacter</taxon>
    </lineage>
</organism>
<gene>
    <name evidence="1" type="ORF">NBRC3257_1500</name>
</gene>
<sequence>MFLGRKIKASYLLISYKTEWNISHIDFDFGDTFVVTEIFFNDRFT</sequence>
<accession>A0ABQ0IWB8</accession>
<protein>
    <recommendedName>
        <fullName evidence="3">Transposase</fullName>
    </recommendedName>
</protein>
<comment type="caution">
    <text evidence="1">The sequence shown here is derived from an EMBL/GenBank/DDBJ whole genome shotgun (WGS) entry which is preliminary data.</text>
</comment>
<evidence type="ECO:0000313" key="2">
    <source>
        <dbReference type="Proteomes" id="UP000018209"/>
    </source>
</evidence>
<evidence type="ECO:0000313" key="1">
    <source>
        <dbReference type="EMBL" id="GAD26501.1"/>
    </source>
</evidence>
<dbReference type="Proteomes" id="UP000018209">
    <property type="component" value="Unassembled WGS sequence"/>
</dbReference>
<reference evidence="1 2" key="1">
    <citation type="submission" date="2013-08" db="EMBL/GenBank/DDBJ databases">
        <title>Gluconobacter thailandicus NBRC 3257 whole genome sequence.</title>
        <authorList>
            <person name="Matsutani M."/>
            <person name="Yakushi T."/>
            <person name="Matsushita K."/>
        </authorList>
    </citation>
    <scope>NUCLEOTIDE SEQUENCE [LARGE SCALE GENOMIC DNA]</scope>
    <source>
        <strain evidence="1 2">NBRC 3257</strain>
    </source>
</reference>